<dbReference type="EMBL" id="KQ257452">
    <property type="protein sequence ID" value="KND03031.1"/>
    <property type="molecule type" value="Genomic_DNA"/>
</dbReference>
<dbReference type="RefSeq" id="XP_016611070.1">
    <property type="nucleotide sequence ID" value="XM_016750402.1"/>
</dbReference>
<feature type="domain" description="Ubiquitin-like" evidence="1">
    <location>
        <begin position="121"/>
        <end position="198"/>
    </location>
</feature>
<proteinExistence type="predicted"/>
<dbReference type="Gene3D" id="1.20.225.20">
    <property type="entry name" value="Ub domain-containing protein, DC-UbP/UBTD2, N-terminal domain"/>
    <property type="match status" value="1"/>
</dbReference>
<accession>A0A0L0HNM2</accession>
<evidence type="ECO:0000313" key="2">
    <source>
        <dbReference type="EMBL" id="KND03031.1"/>
    </source>
</evidence>
<keyword evidence="3" id="KW-1185">Reference proteome</keyword>
<dbReference type="PROSITE" id="PS50053">
    <property type="entry name" value="UBIQUITIN_2"/>
    <property type="match status" value="1"/>
</dbReference>
<dbReference type="PANTHER" id="PTHR13609">
    <property type="entry name" value="UBIQUITIN DOMAIN CONTAINING 1 PROTEIN-RELATED"/>
    <property type="match status" value="1"/>
</dbReference>
<protein>
    <recommendedName>
        <fullName evidence="1">Ubiquitin-like domain-containing protein</fullName>
    </recommendedName>
</protein>
<dbReference type="Pfam" id="PF00240">
    <property type="entry name" value="ubiquitin"/>
    <property type="match status" value="1"/>
</dbReference>
<dbReference type="InterPro" id="IPR038169">
    <property type="entry name" value="DC-UbP/UBTD2_N_sf"/>
</dbReference>
<dbReference type="InterPro" id="IPR032752">
    <property type="entry name" value="DC-UbP/UBTD2_N"/>
</dbReference>
<dbReference type="InterPro" id="IPR000626">
    <property type="entry name" value="Ubiquitin-like_dom"/>
</dbReference>
<reference evidence="2 3" key="1">
    <citation type="submission" date="2009-08" db="EMBL/GenBank/DDBJ databases">
        <title>The Genome Sequence of Spizellomyces punctatus strain DAOM BR117.</title>
        <authorList>
            <consortium name="The Broad Institute Genome Sequencing Platform"/>
            <person name="Russ C."/>
            <person name="Cuomo C."/>
            <person name="Shea T."/>
            <person name="Young S.K."/>
            <person name="Zeng Q."/>
            <person name="Koehrsen M."/>
            <person name="Haas B."/>
            <person name="Borodovsky M."/>
            <person name="Guigo R."/>
            <person name="Alvarado L."/>
            <person name="Berlin A."/>
            <person name="Bochicchio J."/>
            <person name="Borenstein D."/>
            <person name="Chapman S."/>
            <person name="Chen Z."/>
            <person name="Engels R."/>
            <person name="Freedman E."/>
            <person name="Gellesch M."/>
            <person name="Goldberg J."/>
            <person name="Griggs A."/>
            <person name="Gujja S."/>
            <person name="Heiman D."/>
            <person name="Hepburn T."/>
            <person name="Howarth C."/>
            <person name="Jen D."/>
            <person name="Larson L."/>
            <person name="Lewis B."/>
            <person name="Mehta T."/>
            <person name="Park D."/>
            <person name="Pearson M."/>
            <person name="Roberts A."/>
            <person name="Saif S."/>
            <person name="Shenoy N."/>
            <person name="Sisk P."/>
            <person name="Stolte C."/>
            <person name="Sykes S."/>
            <person name="Thomson T."/>
            <person name="Walk T."/>
            <person name="White J."/>
            <person name="Yandava C."/>
            <person name="Burger G."/>
            <person name="Gray M.W."/>
            <person name="Holland P.W.H."/>
            <person name="King N."/>
            <person name="Lang F.B.F."/>
            <person name="Roger A.J."/>
            <person name="Ruiz-Trillo I."/>
            <person name="Lander E."/>
            <person name="Nusbaum C."/>
        </authorList>
    </citation>
    <scope>NUCLEOTIDE SEQUENCE [LARGE SCALE GENOMIC DNA]</scope>
    <source>
        <strain evidence="2 3">DAOM BR117</strain>
    </source>
</reference>
<sequence>MTRTELQRQRDAFWDTQPAYSGRPEIWQALRAACESPSMDLAQAIVDSANITVPTGNLSDGCYDELGSNYVIPVMCIVEPKNLIVDKEGASEYKNQIQGEAPSSKAEEVIIPSPTSHRPKKTLVARLSSGKDIKLSVTGEETIKELRALVEEKAELNPQASKGGRVCLKFFYLGRPIADITAVKELKLAEGGVIQVMLIPEV</sequence>
<organism evidence="2 3">
    <name type="scientific">Spizellomyces punctatus (strain DAOM BR117)</name>
    <dbReference type="NCBI Taxonomy" id="645134"/>
    <lineage>
        <taxon>Eukaryota</taxon>
        <taxon>Fungi</taxon>
        <taxon>Fungi incertae sedis</taxon>
        <taxon>Chytridiomycota</taxon>
        <taxon>Chytridiomycota incertae sedis</taxon>
        <taxon>Chytridiomycetes</taxon>
        <taxon>Spizellomycetales</taxon>
        <taxon>Spizellomycetaceae</taxon>
        <taxon>Spizellomyces</taxon>
    </lineage>
</organism>
<dbReference type="OrthoDB" id="1640476at2759"/>
<dbReference type="VEuPathDB" id="FungiDB:SPPG_02101"/>
<evidence type="ECO:0000313" key="3">
    <source>
        <dbReference type="Proteomes" id="UP000053201"/>
    </source>
</evidence>
<dbReference type="Proteomes" id="UP000053201">
    <property type="component" value="Unassembled WGS sequence"/>
</dbReference>
<dbReference type="InterPro" id="IPR039869">
    <property type="entry name" value="UBTD1/2"/>
</dbReference>
<dbReference type="Pfam" id="PF16455">
    <property type="entry name" value="UBD"/>
    <property type="match status" value="1"/>
</dbReference>
<evidence type="ECO:0000259" key="1">
    <source>
        <dbReference type="PROSITE" id="PS50053"/>
    </source>
</evidence>
<dbReference type="GeneID" id="27685718"/>
<dbReference type="InterPro" id="IPR029071">
    <property type="entry name" value="Ubiquitin-like_domsf"/>
</dbReference>
<dbReference type="SUPFAM" id="SSF54236">
    <property type="entry name" value="Ubiquitin-like"/>
    <property type="match status" value="1"/>
</dbReference>
<dbReference type="OMA" id="GCMGRYL"/>
<gene>
    <name evidence="2" type="ORF">SPPG_02101</name>
</gene>
<name>A0A0L0HNM2_SPIPD</name>
<dbReference type="AlphaFoldDB" id="A0A0L0HNM2"/>